<gene>
    <name evidence="1" type="ORF">MLD38_025874</name>
</gene>
<proteinExistence type="predicted"/>
<dbReference type="EMBL" id="CM042886">
    <property type="protein sequence ID" value="KAI4341112.1"/>
    <property type="molecule type" value="Genomic_DNA"/>
</dbReference>
<name>A0ACB9NWU2_9MYRT</name>
<dbReference type="Proteomes" id="UP001057402">
    <property type="component" value="Chromosome 7"/>
</dbReference>
<reference evidence="2" key="1">
    <citation type="journal article" date="2023" name="Front. Plant Sci.">
        <title>Chromosomal-level genome assembly of Melastoma candidum provides insights into trichome evolution.</title>
        <authorList>
            <person name="Zhong Y."/>
            <person name="Wu W."/>
            <person name="Sun C."/>
            <person name="Zou P."/>
            <person name="Liu Y."/>
            <person name="Dai S."/>
            <person name="Zhou R."/>
        </authorList>
    </citation>
    <scope>NUCLEOTIDE SEQUENCE [LARGE SCALE GENOMIC DNA]</scope>
</reference>
<keyword evidence="2" id="KW-1185">Reference proteome</keyword>
<protein>
    <submittedName>
        <fullName evidence="1">Uncharacterized protein</fullName>
    </submittedName>
</protein>
<accession>A0ACB9NWU2</accession>
<organism evidence="1 2">
    <name type="scientific">Melastoma candidum</name>
    <dbReference type="NCBI Taxonomy" id="119954"/>
    <lineage>
        <taxon>Eukaryota</taxon>
        <taxon>Viridiplantae</taxon>
        <taxon>Streptophyta</taxon>
        <taxon>Embryophyta</taxon>
        <taxon>Tracheophyta</taxon>
        <taxon>Spermatophyta</taxon>
        <taxon>Magnoliopsida</taxon>
        <taxon>eudicotyledons</taxon>
        <taxon>Gunneridae</taxon>
        <taxon>Pentapetalae</taxon>
        <taxon>rosids</taxon>
        <taxon>malvids</taxon>
        <taxon>Myrtales</taxon>
        <taxon>Melastomataceae</taxon>
        <taxon>Melastomatoideae</taxon>
        <taxon>Melastomateae</taxon>
        <taxon>Melastoma</taxon>
    </lineage>
</organism>
<evidence type="ECO:0000313" key="2">
    <source>
        <dbReference type="Proteomes" id="UP001057402"/>
    </source>
</evidence>
<evidence type="ECO:0000313" key="1">
    <source>
        <dbReference type="EMBL" id="KAI4341112.1"/>
    </source>
</evidence>
<comment type="caution">
    <text evidence="1">The sequence shown here is derived from an EMBL/GenBank/DDBJ whole genome shotgun (WGS) entry which is preliminary data.</text>
</comment>
<sequence>MNLMCFLPACNSHVAFSQLIINGVNQGVHAFIVLIRDADGNICPNIWIADCGHKKLVSMGLTMVEFGMLLLCSLQVMFDNVRIPLENLLNSVADVNPDGQYVSAIKDQDQRFAAFLAPLTSGRVNIAIGALYSAKIGLAIAIRYTLARRAFSTAPNECEVLPIDYPSHQRRLLPLLAKTYAMTFTGIHLKQATFTWHNMRTLQECREACGGQGLKTENRVGHLNGEFDMQSTFEGDNNVPMQQVPLLTCCSSSGLKHMNKSCLTIPSHMASYVLRIAQFQVCTNAASQCLHALSLELLLVFRCQSYSLAEDLVSVEEDAAFLRYGYLSTDNAASVRQEVSKLCSELRPHALVLVNSLGIPDAFLGLIAFDWVATNSWSSVQQ</sequence>